<dbReference type="Proteomes" id="UP001161389">
    <property type="component" value="Unassembled WGS sequence"/>
</dbReference>
<evidence type="ECO:0000256" key="17">
    <source>
        <dbReference type="PIRSR" id="PIRSR603561-1"/>
    </source>
</evidence>
<dbReference type="InterPro" id="IPR047127">
    <property type="entry name" value="MutT-like"/>
</dbReference>
<dbReference type="PROSITE" id="PS00893">
    <property type="entry name" value="NUDIX_BOX"/>
    <property type="match status" value="1"/>
</dbReference>
<evidence type="ECO:0000256" key="9">
    <source>
        <dbReference type="ARBA" id="ARBA00023204"/>
    </source>
</evidence>
<sequence>MKLVHVAVAVIERSNGDVCIAKRADHQHQGGLWEFPGGKVESGETLTRALQRELHEELGIDVLQHEPLISVKYRYPDKHVLLDVHRVTEFTGEPHGKEGQPVVWCAKDQLPKYSFPAANKGILNALLLPQRVAILDPLSNEQLEAIKASFTPESLAIYVRDSNKSEFVARLSELKDLGFRVLQKNDPLMCHLTADQLTSLSSRPDVLWLSASCHNEEEIEKANALEVDFIFISPVKETPSHPQACVLGWDEFARLAELAHMPAYALGGVNNEDLAIALAHGAQGIAGIRAFQK</sequence>
<keyword evidence="21" id="KW-1185">Reference proteome</keyword>
<comment type="caution">
    <text evidence="20">The sequence shown here is derived from an EMBL/GenBank/DDBJ whole genome shotgun (WGS) entry which is preliminary data.</text>
</comment>
<dbReference type="PANTHER" id="PTHR47707">
    <property type="entry name" value="8-OXO-DGTP DIPHOSPHATASE"/>
    <property type="match status" value="1"/>
</dbReference>
<dbReference type="EC" id="3.6.1.55" evidence="12"/>
<keyword evidence="7" id="KW-0378">Hydrolase</keyword>
<evidence type="ECO:0000256" key="7">
    <source>
        <dbReference type="ARBA" id="ARBA00022801"/>
    </source>
</evidence>
<reference evidence="20" key="1">
    <citation type="journal article" date="2014" name="Int. J. Syst. Evol. Microbiol.">
        <title>Complete genome sequence of Corynebacterium casei LMG S-19264T (=DSM 44701T), isolated from a smear-ripened cheese.</title>
        <authorList>
            <consortium name="US DOE Joint Genome Institute (JGI-PGF)"/>
            <person name="Walter F."/>
            <person name="Albersmeier A."/>
            <person name="Kalinowski J."/>
            <person name="Ruckert C."/>
        </authorList>
    </citation>
    <scope>NUCLEOTIDE SEQUENCE</scope>
    <source>
        <strain evidence="20">NBRC 110071</strain>
    </source>
</reference>
<accession>A0AA37W827</accession>
<evidence type="ECO:0000259" key="19">
    <source>
        <dbReference type="PROSITE" id="PS51462"/>
    </source>
</evidence>
<dbReference type="InterPro" id="IPR000086">
    <property type="entry name" value="NUDIX_hydrolase_dom"/>
</dbReference>
<dbReference type="InterPro" id="IPR022998">
    <property type="entry name" value="ThiamineP_synth_TenI"/>
</dbReference>
<feature type="binding site" evidence="17">
    <location>
        <position position="28"/>
    </location>
    <ligand>
        <name>8-oxo-dGTP</name>
        <dbReference type="ChEBI" id="CHEBI:77896"/>
    </ligand>
</feature>
<dbReference type="Gene3D" id="3.20.20.70">
    <property type="entry name" value="Aldolase class I"/>
    <property type="match status" value="1"/>
</dbReference>
<evidence type="ECO:0000256" key="16">
    <source>
        <dbReference type="ARBA" id="ARBA00042798"/>
    </source>
</evidence>
<evidence type="ECO:0000256" key="10">
    <source>
        <dbReference type="ARBA" id="ARBA00035861"/>
    </source>
</evidence>
<evidence type="ECO:0000256" key="14">
    <source>
        <dbReference type="ARBA" id="ARBA00041592"/>
    </source>
</evidence>
<dbReference type="InterPro" id="IPR013785">
    <property type="entry name" value="Aldolase_TIM"/>
</dbReference>
<dbReference type="InterPro" id="IPR036206">
    <property type="entry name" value="ThiamineP_synth_sf"/>
</dbReference>
<dbReference type="CDD" id="cd03425">
    <property type="entry name" value="NUDIX_MutT_NudA_like"/>
    <property type="match status" value="1"/>
</dbReference>
<dbReference type="GO" id="GO:0006260">
    <property type="term" value="P:DNA replication"/>
    <property type="evidence" value="ECO:0007669"/>
    <property type="project" value="UniProtKB-KW"/>
</dbReference>
<organism evidence="20 21">
    <name type="scientific">Litoribrevibacter albus</name>
    <dbReference type="NCBI Taxonomy" id="1473156"/>
    <lineage>
        <taxon>Bacteria</taxon>
        <taxon>Pseudomonadati</taxon>
        <taxon>Pseudomonadota</taxon>
        <taxon>Gammaproteobacteria</taxon>
        <taxon>Oceanospirillales</taxon>
        <taxon>Oceanospirillaceae</taxon>
        <taxon>Litoribrevibacter</taxon>
    </lineage>
</organism>
<keyword evidence="3" id="KW-0515">Mutator protein</keyword>
<comment type="similarity">
    <text evidence="2">Belongs to the Nudix hydrolase family.</text>
</comment>
<dbReference type="PRINTS" id="PR00502">
    <property type="entry name" value="NUDIXFAMILY"/>
</dbReference>
<dbReference type="GO" id="GO:0046872">
    <property type="term" value="F:metal ion binding"/>
    <property type="evidence" value="ECO:0007669"/>
    <property type="project" value="UniProtKB-KW"/>
</dbReference>
<evidence type="ECO:0000256" key="1">
    <source>
        <dbReference type="ARBA" id="ARBA00001946"/>
    </source>
</evidence>
<dbReference type="Pfam" id="PF02581">
    <property type="entry name" value="TMP-TENI"/>
    <property type="match status" value="1"/>
</dbReference>
<proteinExistence type="inferred from homology"/>
<dbReference type="NCBIfam" id="NF006530">
    <property type="entry name" value="PRK08999.1"/>
    <property type="match status" value="1"/>
</dbReference>
<evidence type="ECO:0000256" key="5">
    <source>
        <dbReference type="ARBA" id="ARBA00022723"/>
    </source>
</evidence>
<keyword evidence="6" id="KW-0227">DNA damage</keyword>
<dbReference type="PROSITE" id="PS51462">
    <property type="entry name" value="NUDIX"/>
    <property type="match status" value="1"/>
</dbReference>
<dbReference type="PANTHER" id="PTHR47707:SF1">
    <property type="entry name" value="NUDIX HYDROLASE FAMILY PROTEIN"/>
    <property type="match status" value="1"/>
</dbReference>
<evidence type="ECO:0000313" key="21">
    <source>
        <dbReference type="Proteomes" id="UP001161389"/>
    </source>
</evidence>
<protein>
    <recommendedName>
        <fullName evidence="13">8-oxo-dGTP diphosphatase</fullName>
        <ecNumber evidence="12">3.6.1.55</ecNumber>
    </recommendedName>
    <alternativeName>
        <fullName evidence="16">7,8-dihydro-8-oxoguanine-triphosphatase</fullName>
    </alternativeName>
    <alternativeName>
        <fullName evidence="15">Mutator protein MutT</fullName>
    </alternativeName>
    <alternativeName>
        <fullName evidence="14">dGTP pyrophosphohydrolase</fullName>
    </alternativeName>
</protein>
<feature type="binding site" evidence="17">
    <location>
        <begin position="34"/>
        <end position="37"/>
    </location>
    <ligand>
        <name>8-oxo-dGTP</name>
        <dbReference type="ChEBI" id="CHEBI:77896"/>
    </ligand>
</feature>
<keyword evidence="4" id="KW-0235">DNA replication</keyword>
<dbReference type="GO" id="GO:0035539">
    <property type="term" value="F:8-oxo-7,8-dihydrodeoxyguanosine triphosphate pyrophosphatase activity"/>
    <property type="evidence" value="ECO:0007669"/>
    <property type="project" value="UniProtKB-EC"/>
</dbReference>
<dbReference type="InterPro" id="IPR029119">
    <property type="entry name" value="MutY_C"/>
</dbReference>
<evidence type="ECO:0000313" key="20">
    <source>
        <dbReference type="EMBL" id="GLQ33267.1"/>
    </source>
</evidence>
<dbReference type="GO" id="GO:0008413">
    <property type="term" value="F:8-oxo-7,8-dihydroguanosine triphosphate pyrophosphatase activity"/>
    <property type="evidence" value="ECO:0007669"/>
    <property type="project" value="InterPro"/>
</dbReference>
<keyword evidence="9" id="KW-0234">DNA repair</keyword>
<dbReference type="Gene3D" id="3.90.79.10">
    <property type="entry name" value="Nucleoside Triphosphate Pyrophosphohydrolase"/>
    <property type="match status" value="1"/>
</dbReference>
<dbReference type="NCBIfam" id="TIGR00586">
    <property type="entry name" value="mutt"/>
    <property type="match status" value="1"/>
</dbReference>
<dbReference type="RefSeq" id="WP_284383627.1">
    <property type="nucleotide sequence ID" value="NZ_BSNM01000026.1"/>
</dbReference>
<comment type="cofactor">
    <cofactor evidence="1 18">
        <name>Mg(2+)</name>
        <dbReference type="ChEBI" id="CHEBI:18420"/>
    </cofactor>
</comment>
<feature type="binding site" evidence="17">
    <location>
        <position position="23"/>
    </location>
    <ligand>
        <name>8-oxo-dGTP</name>
        <dbReference type="ChEBI" id="CHEBI:77896"/>
    </ligand>
</feature>
<evidence type="ECO:0000256" key="13">
    <source>
        <dbReference type="ARBA" id="ARBA00040794"/>
    </source>
</evidence>
<evidence type="ECO:0000256" key="11">
    <source>
        <dbReference type="ARBA" id="ARBA00036904"/>
    </source>
</evidence>
<dbReference type="InterPro" id="IPR020084">
    <property type="entry name" value="NUDIX_hydrolase_CS"/>
</dbReference>
<feature type="binding site" evidence="18">
    <location>
        <position position="37"/>
    </location>
    <ligand>
        <name>Mg(2+)</name>
        <dbReference type="ChEBI" id="CHEBI:18420"/>
    </ligand>
</feature>
<name>A0AA37W827_9GAMM</name>
<dbReference type="InterPro" id="IPR015797">
    <property type="entry name" value="NUDIX_hydrolase-like_dom_sf"/>
</dbReference>
<evidence type="ECO:0000256" key="18">
    <source>
        <dbReference type="PIRSR" id="PIRSR603561-2"/>
    </source>
</evidence>
<dbReference type="Pfam" id="PF14815">
    <property type="entry name" value="NUDIX_4"/>
    <property type="match status" value="1"/>
</dbReference>
<dbReference type="GO" id="GO:0009228">
    <property type="term" value="P:thiamine biosynthetic process"/>
    <property type="evidence" value="ECO:0007669"/>
    <property type="project" value="UniProtKB-KW"/>
</dbReference>
<dbReference type="GO" id="GO:0006281">
    <property type="term" value="P:DNA repair"/>
    <property type="evidence" value="ECO:0007669"/>
    <property type="project" value="UniProtKB-KW"/>
</dbReference>
<evidence type="ECO:0000256" key="8">
    <source>
        <dbReference type="ARBA" id="ARBA00022842"/>
    </source>
</evidence>
<keyword evidence="8 18" id="KW-0460">Magnesium</keyword>
<dbReference type="InterPro" id="IPR003561">
    <property type="entry name" value="Mutator_MutT"/>
</dbReference>
<comment type="catalytic activity">
    <reaction evidence="11">
        <text>8-oxo-GTP + H2O = 8-oxo-GMP + diphosphate + H(+)</text>
        <dbReference type="Rhea" id="RHEA:67616"/>
        <dbReference type="ChEBI" id="CHEBI:15377"/>
        <dbReference type="ChEBI" id="CHEBI:15378"/>
        <dbReference type="ChEBI" id="CHEBI:33019"/>
        <dbReference type="ChEBI" id="CHEBI:143553"/>
        <dbReference type="ChEBI" id="CHEBI:145694"/>
    </reaction>
</comment>
<dbReference type="SUPFAM" id="SSF55811">
    <property type="entry name" value="Nudix"/>
    <property type="match status" value="1"/>
</dbReference>
<evidence type="ECO:0000256" key="3">
    <source>
        <dbReference type="ARBA" id="ARBA00022457"/>
    </source>
</evidence>
<dbReference type="FunFam" id="3.90.79.10:FF:000014">
    <property type="entry name" value="8-oxo-dGTP diphosphatase MutT"/>
    <property type="match status" value="1"/>
</dbReference>
<feature type="binding site" evidence="17">
    <location>
        <position position="119"/>
    </location>
    <ligand>
        <name>8-oxo-dGTP</name>
        <dbReference type="ChEBI" id="CHEBI:77896"/>
    </ligand>
</feature>
<dbReference type="GO" id="GO:0044715">
    <property type="term" value="F:8-oxo-dGDP phosphatase activity"/>
    <property type="evidence" value="ECO:0007669"/>
    <property type="project" value="TreeGrafter"/>
</dbReference>
<evidence type="ECO:0000256" key="15">
    <source>
        <dbReference type="ARBA" id="ARBA00041979"/>
    </source>
</evidence>
<dbReference type="EMBL" id="BSNM01000026">
    <property type="protein sequence ID" value="GLQ33267.1"/>
    <property type="molecule type" value="Genomic_DNA"/>
</dbReference>
<gene>
    <name evidence="20" type="ORF">GCM10007876_37470</name>
</gene>
<evidence type="ECO:0000256" key="12">
    <source>
        <dbReference type="ARBA" id="ARBA00038905"/>
    </source>
</evidence>
<reference evidence="20" key="2">
    <citation type="submission" date="2023-01" db="EMBL/GenBank/DDBJ databases">
        <title>Draft genome sequence of Litoribrevibacter albus strain NBRC 110071.</title>
        <authorList>
            <person name="Sun Q."/>
            <person name="Mori K."/>
        </authorList>
    </citation>
    <scope>NUCLEOTIDE SEQUENCE</scope>
    <source>
        <strain evidence="20">NBRC 110071</strain>
    </source>
</reference>
<feature type="binding site" evidence="18">
    <location>
        <position position="57"/>
    </location>
    <ligand>
        <name>Mg(2+)</name>
        <dbReference type="ChEBI" id="CHEBI:18420"/>
    </ligand>
</feature>
<evidence type="ECO:0000256" key="4">
    <source>
        <dbReference type="ARBA" id="ARBA00022705"/>
    </source>
</evidence>
<keyword evidence="5 18" id="KW-0479">Metal-binding</keyword>
<evidence type="ECO:0000256" key="2">
    <source>
        <dbReference type="ARBA" id="ARBA00005582"/>
    </source>
</evidence>
<dbReference type="AlphaFoldDB" id="A0AA37W827"/>
<dbReference type="SUPFAM" id="SSF51391">
    <property type="entry name" value="Thiamin phosphate synthase"/>
    <property type="match status" value="1"/>
</dbReference>
<dbReference type="GO" id="GO:0044716">
    <property type="term" value="F:8-oxo-GDP phosphatase activity"/>
    <property type="evidence" value="ECO:0007669"/>
    <property type="project" value="TreeGrafter"/>
</dbReference>
<dbReference type="InterPro" id="IPR020476">
    <property type="entry name" value="Nudix_hydrolase"/>
</dbReference>
<feature type="domain" description="Nudix hydrolase" evidence="19">
    <location>
        <begin position="1"/>
        <end position="129"/>
    </location>
</feature>
<comment type="catalytic activity">
    <reaction evidence="10">
        <text>8-oxo-dGTP + H2O = 8-oxo-dGMP + diphosphate + H(+)</text>
        <dbReference type="Rhea" id="RHEA:31575"/>
        <dbReference type="ChEBI" id="CHEBI:15377"/>
        <dbReference type="ChEBI" id="CHEBI:15378"/>
        <dbReference type="ChEBI" id="CHEBI:33019"/>
        <dbReference type="ChEBI" id="CHEBI:63224"/>
        <dbReference type="ChEBI" id="CHEBI:77896"/>
        <dbReference type="EC" id="3.6.1.55"/>
    </reaction>
</comment>
<evidence type="ECO:0000256" key="6">
    <source>
        <dbReference type="ARBA" id="ARBA00022763"/>
    </source>
</evidence>
<dbReference type="CDD" id="cd00564">
    <property type="entry name" value="TMP_TenI"/>
    <property type="match status" value="1"/>
</dbReference>